<sequence>MKRRLLSSATAIGLALSGATAVVSAAPASAMCAEAGQTYYTFSSVSTVWKRTSLSSSYVKGPGSVSLTKGRTWNVQASMTATVSAEAGVVFAKASTSLGITVGAGYSGTQSFTYTLNVPSGQTKRLQQYKASKKFVVTKKRYTSTCSSVVVYSSTVTAPVKSTADRYFMYALVS</sequence>
<dbReference type="OrthoDB" id="3821212at2"/>
<feature type="chain" id="PRO_5021764462" description="Tat pathway signal sequence domain protein" evidence="1">
    <location>
        <begin position="26"/>
        <end position="174"/>
    </location>
</feature>
<protein>
    <recommendedName>
        <fullName evidence="4">Tat pathway signal sequence domain protein</fullName>
    </recommendedName>
</protein>
<name>A0A512D3C5_9MICO</name>
<dbReference type="AlphaFoldDB" id="A0A512D3C5"/>
<keyword evidence="3" id="KW-1185">Reference proteome</keyword>
<evidence type="ECO:0000313" key="2">
    <source>
        <dbReference type="EMBL" id="GEO30969.1"/>
    </source>
</evidence>
<dbReference type="RefSeq" id="WP_147067400.1">
    <property type="nucleotide sequence ID" value="NZ_BAAARO010000008.1"/>
</dbReference>
<accession>A0A512D3C5</accession>
<organism evidence="2 3">
    <name type="scientific">Terrabacter aerolatus</name>
    <dbReference type="NCBI Taxonomy" id="422442"/>
    <lineage>
        <taxon>Bacteria</taxon>
        <taxon>Bacillati</taxon>
        <taxon>Actinomycetota</taxon>
        <taxon>Actinomycetes</taxon>
        <taxon>Micrococcales</taxon>
        <taxon>Intrasporangiaceae</taxon>
        <taxon>Terrabacter</taxon>
    </lineage>
</organism>
<gene>
    <name evidence="2" type="ORF">TAE01_27790</name>
</gene>
<feature type="signal peptide" evidence="1">
    <location>
        <begin position="1"/>
        <end position="25"/>
    </location>
</feature>
<evidence type="ECO:0000256" key="1">
    <source>
        <dbReference type="SAM" id="SignalP"/>
    </source>
</evidence>
<dbReference type="EMBL" id="BJYX01000015">
    <property type="protein sequence ID" value="GEO30969.1"/>
    <property type="molecule type" value="Genomic_DNA"/>
</dbReference>
<keyword evidence="1" id="KW-0732">Signal</keyword>
<reference evidence="2 3" key="1">
    <citation type="submission" date="2019-07" db="EMBL/GenBank/DDBJ databases">
        <title>Whole genome shotgun sequence of Terrabacter aerolatus NBRC 106305.</title>
        <authorList>
            <person name="Hosoyama A."/>
            <person name="Uohara A."/>
            <person name="Ohji S."/>
            <person name="Ichikawa N."/>
        </authorList>
    </citation>
    <scope>NUCLEOTIDE SEQUENCE [LARGE SCALE GENOMIC DNA]</scope>
    <source>
        <strain evidence="2 3">NBRC 106305</strain>
    </source>
</reference>
<proteinExistence type="predicted"/>
<comment type="caution">
    <text evidence="2">The sequence shown here is derived from an EMBL/GenBank/DDBJ whole genome shotgun (WGS) entry which is preliminary data.</text>
</comment>
<dbReference type="Proteomes" id="UP000321534">
    <property type="component" value="Unassembled WGS sequence"/>
</dbReference>
<evidence type="ECO:0008006" key="4">
    <source>
        <dbReference type="Google" id="ProtNLM"/>
    </source>
</evidence>
<evidence type="ECO:0000313" key="3">
    <source>
        <dbReference type="Proteomes" id="UP000321534"/>
    </source>
</evidence>